<dbReference type="InterPro" id="IPR015797">
    <property type="entry name" value="NUDIX_hydrolase-like_dom_sf"/>
</dbReference>
<accession>A0A971S204</accession>
<keyword evidence="1" id="KW-0378">Hydrolase</keyword>
<dbReference type="GO" id="GO:0016787">
    <property type="term" value="F:hydrolase activity"/>
    <property type="evidence" value="ECO:0007669"/>
    <property type="project" value="UniProtKB-KW"/>
</dbReference>
<proteinExistence type="predicted"/>
<reference evidence="1" key="1">
    <citation type="journal article" date="2020" name="Biotechnol. Biofuels">
        <title>New insights from the biogas microbiome by comprehensive genome-resolved metagenomics of nearly 1600 species originating from multiple anaerobic digesters.</title>
        <authorList>
            <person name="Campanaro S."/>
            <person name="Treu L."/>
            <person name="Rodriguez-R L.M."/>
            <person name="Kovalovszki A."/>
            <person name="Ziels R.M."/>
            <person name="Maus I."/>
            <person name="Zhu X."/>
            <person name="Kougias P.G."/>
            <person name="Basile A."/>
            <person name="Luo G."/>
            <person name="Schluter A."/>
            <person name="Konstantinidis K.T."/>
            <person name="Angelidaki I."/>
        </authorList>
    </citation>
    <scope>NUCLEOTIDE SEQUENCE</scope>
    <source>
        <strain evidence="1">AS06rmzACSIP_7</strain>
    </source>
</reference>
<evidence type="ECO:0000313" key="2">
    <source>
        <dbReference type="Proteomes" id="UP000777265"/>
    </source>
</evidence>
<evidence type="ECO:0000313" key="1">
    <source>
        <dbReference type="EMBL" id="NLW35762.1"/>
    </source>
</evidence>
<dbReference type="AlphaFoldDB" id="A0A971S204"/>
<dbReference type="Gene3D" id="3.90.79.10">
    <property type="entry name" value="Nucleoside Triphosphate Pyrophosphohydrolase"/>
    <property type="match status" value="1"/>
</dbReference>
<protein>
    <submittedName>
        <fullName evidence="1">NUDIX hydrolase</fullName>
    </submittedName>
</protein>
<organism evidence="1 2">
    <name type="scientific">Syntrophorhabdus aromaticivorans</name>
    <dbReference type="NCBI Taxonomy" id="328301"/>
    <lineage>
        <taxon>Bacteria</taxon>
        <taxon>Pseudomonadati</taxon>
        <taxon>Thermodesulfobacteriota</taxon>
        <taxon>Syntrophorhabdia</taxon>
        <taxon>Syntrophorhabdales</taxon>
        <taxon>Syntrophorhabdaceae</taxon>
        <taxon>Syntrophorhabdus</taxon>
    </lineage>
</organism>
<dbReference type="EMBL" id="JAAYEE010000167">
    <property type="protein sequence ID" value="NLW35762.1"/>
    <property type="molecule type" value="Genomic_DNA"/>
</dbReference>
<reference evidence="1" key="2">
    <citation type="submission" date="2020-01" db="EMBL/GenBank/DDBJ databases">
        <authorList>
            <person name="Campanaro S."/>
        </authorList>
    </citation>
    <scope>NUCLEOTIDE SEQUENCE</scope>
    <source>
        <strain evidence="1">AS06rmzACSIP_7</strain>
    </source>
</reference>
<dbReference type="Proteomes" id="UP000777265">
    <property type="component" value="Unassembled WGS sequence"/>
</dbReference>
<name>A0A971S204_9BACT</name>
<dbReference type="SUPFAM" id="SSF55811">
    <property type="entry name" value="Nudix"/>
    <property type="match status" value="1"/>
</dbReference>
<comment type="caution">
    <text evidence="1">The sequence shown here is derived from an EMBL/GenBank/DDBJ whole genome shotgun (WGS) entry which is preliminary data.</text>
</comment>
<sequence>MFSTKIERSCCGEISVMQFLMEEFEIVAYGIFTEDAIRVDYRPGIRARWEYAAQTFIDDAWKTYAQASRKTGVTVYNGNIFRLDGVERTNGCLSLMLSDTDFRSAIGTGTSGFVAAFPHLPQANPFSLSVALVTADRRIVLEKRHRIDSRRRKYHVIAGFMEREFDASDGRPNPFDALKREVREELALSIEDPVYATGLVRAIYGSELCFYSRLSISFNDLLEIKENGDTDCEIDTLEEVEDSPSAVASFIAGHTGDFVPSGRACLLLYGREAYGAKWYEDAMKSSPA</sequence>
<gene>
    <name evidence="1" type="ORF">GXY80_09820</name>
</gene>